<proteinExistence type="predicted"/>
<dbReference type="Proteomes" id="UP000202618">
    <property type="component" value="Segment"/>
</dbReference>
<protein>
    <submittedName>
        <fullName evidence="1">Uncharacterized protein</fullName>
    </submittedName>
</protein>
<evidence type="ECO:0000313" key="1">
    <source>
        <dbReference type="EMBL" id="AMS01162.1"/>
    </source>
</evidence>
<dbReference type="RefSeq" id="YP_009282982.1">
    <property type="nucleotide sequence ID" value="NC_031039.1"/>
</dbReference>
<dbReference type="Gene3D" id="1.10.3210.10">
    <property type="entry name" value="Hypothetical protein af1432"/>
    <property type="match status" value="1"/>
</dbReference>
<evidence type="ECO:0000313" key="2">
    <source>
        <dbReference type="Proteomes" id="UP000202618"/>
    </source>
</evidence>
<gene>
    <name evidence="1" type="ORF">AR9_g078</name>
</gene>
<dbReference type="EMBL" id="KU878088">
    <property type="protein sequence ID" value="AMS01162.1"/>
    <property type="molecule type" value="Genomic_DNA"/>
</dbReference>
<dbReference type="SUPFAM" id="SSF109604">
    <property type="entry name" value="HD-domain/PDEase-like"/>
    <property type="match status" value="1"/>
</dbReference>
<name>A0A172JHY6_BPPB1</name>
<dbReference type="GeneID" id="29058796"/>
<dbReference type="KEGG" id="vg:29058796"/>
<reference evidence="1 2" key="1">
    <citation type="journal article" date="2016" name="Virology">
        <title>The genome of AR9, a giant transducing Bacillus phage encoding two multisubunit RNA polymerases.</title>
        <authorList>
            <person name="Lavysh D."/>
            <person name="Sokolova M."/>
            <person name="Minakhin L."/>
            <person name="Yakunina M."/>
            <person name="Artamonova T."/>
            <person name="Kozyavkin S."/>
            <person name="Makarova K.S."/>
            <person name="Koonin E.V."/>
            <person name="Severinov K."/>
        </authorList>
    </citation>
    <scope>NUCLEOTIDE SEQUENCE [LARGE SCALE GENOMIC DNA]</scope>
</reference>
<dbReference type="OrthoDB" id="34736at10239"/>
<sequence>MSFFKGIRNIERVQYDLVQYCDKEFVPKFIASQNIDEDKLYDTIDFSLQLAEKLHLDYNMCFTIAVMHDFGYIEEDENNFNTLMSIKADQFLLRYFDGSQMEIIESACKEHDGTSRETGIFTSLYSKVIADADRMSILRIEAMIRHYWKFYSNQKAFSNTDERPNKLTDKEIFDKMYSFLKKEYGTIVSKNKLLLEASREMMKDEIENSNKVLSSEEDTKRMVLHLATYGEIQINNDGTLTVEKITKEPISESDPFELFEKNIKESVDEQLLEATPKNLSKRQKVEDLIYKVLSVLDDTGANLRKYKEFFGKMNDEQFDRYMKKFLKDEDENFYLEILPNKSEPSLKQIKKALDILKVPTDEYVYLRHDGHKNDPIRTAYKVPVGYITIKRVQQILSKKNTYSLDIAQRNMKSGQVTGNDKIARISDIESYSLVAIGADNALKEFLGPRADNSVAKTDMYKNINLYGYTYLKDLGHDITENQTLNTMYVYLMGAGLGNDLLKEDTNLEELLDKKGK</sequence>
<organism evidence="1 2">
    <name type="scientific">Bacillus phage AR9</name>
    <dbReference type="NCBI Taxonomy" id="1815509"/>
    <lineage>
        <taxon>Viruses</taxon>
        <taxon>Duplodnaviria</taxon>
        <taxon>Heunggongvirae</taxon>
        <taxon>Uroviricota</taxon>
        <taxon>Caudoviricetes</taxon>
        <taxon>Takahashivirus</taxon>
        <taxon>Bacillus phage PBS1</taxon>
    </lineage>
</organism>
<accession>A0A172JHY6</accession>